<evidence type="ECO:0000313" key="3">
    <source>
        <dbReference type="Proteomes" id="UP000002628"/>
    </source>
</evidence>
<dbReference type="GeneID" id="8684251"/>
<organism evidence="2 3">
    <name type="scientific">Clavibacter phage CMP1</name>
    <dbReference type="NCBI Taxonomy" id="686439"/>
    <lineage>
        <taxon>Viruses</taxon>
        <taxon>Duplodnaviria</taxon>
        <taxon>Heunggongvirae</taxon>
        <taxon>Uroviricota</taxon>
        <taxon>Caudoviricetes</taxon>
        <taxon>Cimpunavirus</taxon>
        <taxon>Cimpunavirus CMP1</taxon>
    </lineage>
</organism>
<evidence type="ECO:0000256" key="1">
    <source>
        <dbReference type="SAM" id="MobiDB-lite"/>
    </source>
</evidence>
<dbReference type="EMBL" id="GQ241246">
    <property type="protein sequence ID" value="ACY35961.1"/>
    <property type="molecule type" value="Genomic_DNA"/>
</dbReference>
<reference evidence="2 3" key="1">
    <citation type="journal article" date="2010" name="Microbiology">
        <title>The endolysins of bacteriophages CMP1 and CN77 are specific for the lysis of Clavibacter michiganensis strains.</title>
        <authorList>
            <person name="Wittmann J."/>
            <person name="Eichenlaub R."/>
            <person name="Dreiseikelmann B."/>
        </authorList>
    </citation>
    <scope>NUCLEOTIDE SEQUENCE [LARGE SCALE GENOMIC DNA]</scope>
</reference>
<sequence length="53" mass="6118">MDCKKKHAPIYSEPLKPNQKRERGLKCSCGEFSAYGYDKQTGPAFMEHKRQAK</sequence>
<gene>
    <name evidence="2" type="ORF">CMP1-69</name>
</gene>
<dbReference type="RefSeq" id="YP_003359160.1">
    <property type="nucleotide sequence ID" value="NC_013698.1"/>
</dbReference>
<accession>D0U253</accession>
<dbReference type="KEGG" id="vg:8684251"/>
<feature type="region of interest" description="Disordered" evidence="1">
    <location>
        <begin position="1"/>
        <end position="21"/>
    </location>
</feature>
<evidence type="ECO:0000313" key="2">
    <source>
        <dbReference type="EMBL" id="ACY35961.1"/>
    </source>
</evidence>
<proteinExistence type="predicted"/>
<name>D0U253_9CAUD</name>
<keyword evidence="3" id="KW-1185">Reference proteome</keyword>
<protein>
    <submittedName>
        <fullName evidence="2">Uncharacterized protein</fullName>
    </submittedName>
</protein>
<dbReference type="Proteomes" id="UP000002628">
    <property type="component" value="Segment"/>
</dbReference>